<feature type="transmembrane region" description="Helical" evidence="5">
    <location>
        <begin position="392"/>
        <end position="412"/>
    </location>
</feature>
<dbReference type="GO" id="GO:0010427">
    <property type="term" value="F:abscisic acid binding"/>
    <property type="evidence" value="ECO:0000318"/>
    <property type="project" value="GO_Central"/>
</dbReference>
<feature type="domain" description="Abscisic acid G-protein coupled receptor-like" evidence="6">
    <location>
        <begin position="288"/>
        <end position="462"/>
    </location>
</feature>
<feature type="transmembrane region" description="Helical" evidence="5">
    <location>
        <begin position="354"/>
        <end position="372"/>
    </location>
</feature>
<evidence type="ECO:0000256" key="4">
    <source>
        <dbReference type="ARBA" id="ARBA00023136"/>
    </source>
</evidence>
<evidence type="ECO:0000313" key="8">
    <source>
        <dbReference type="EMBL" id="GAQ87023.1"/>
    </source>
</evidence>
<evidence type="ECO:0000256" key="3">
    <source>
        <dbReference type="ARBA" id="ARBA00022989"/>
    </source>
</evidence>
<dbReference type="InterPro" id="IPR025969">
    <property type="entry name" value="ABA_GPCR_dom"/>
</dbReference>
<feature type="transmembrane region" description="Helical" evidence="5">
    <location>
        <begin position="78"/>
        <end position="99"/>
    </location>
</feature>
<evidence type="ECO:0000256" key="1">
    <source>
        <dbReference type="ARBA" id="ARBA00004141"/>
    </source>
</evidence>
<gene>
    <name evidence="8" type="ORF">KFL_003260060</name>
</gene>
<evidence type="ECO:0000259" key="6">
    <source>
        <dbReference type="Pfam" id="PF12430"/>
    </source>
</evidence>
<feature type="transmembrane region" description="Helical" evidence="5">
    <location>
        <begin position="111"/>
        <end position="131"/>
    </location>
</feature>
<dbReference type="OMA" id="FSVYCVY"/>
<dbReference type="Pfam" id="PF12430">
    <property type="entry name" value="ABA_GPCR"/>
    <property type="match status" value="1"/>
</dbReference>
<dbReference type="GO" id="GO:0016020">
    <property type="term" value="C:membrane"/>
    <property type="evidence" value="ECO:0007669"/>
    <property type="project" value="UniProtKB-SubCell"/>
</dbReference>
<feature type="transmembrane region" description="Helical" evidence="5">
    <location>
        <begin position="151"/>
        <end position="174"/>
    </location>
</feature>
<dbReference type="PANTHER" id="PTHR15948">
    <property type="entry name" value="G-PROTEIN COUPLED RECEPTOR 89-RELATED"/>
    <property type="match status" value="1"/>
</dbReference>
<feature type="transmembrane region" description="Helical" evidence="5">
    <location>
        <begin position="442"/>
        <end position="460"/>
    </location>
</feature>
<dbReference type="Pfam" id="PF12537">
    <property type="entry name" value="GPHR_N"/>
    <property type="match status" value="1"/>
</dbReference>
<evidence type="ECO:0000256" key="2">
    <source>
        <dbReference type="ARBA" id="ARBA00022692"/>
    </source>
</evidence>
<keyword evidence="9" id="KW-1185">Reference proteome</keyword>
<comment type="subcellular location">
    <subcellularLocation>
        <location evidence="1">Membrane</location>
        <topology evidence="1">Multi-pass membrane protein</topology>
    </subcellularLocation>
</comment>
<feature type="domain" description="Golgi pH regulator conserved" evidence="7">
    <location>
        <begin position="145"/>
        <end position="212"/>
    </location>
</feature>
<dbReference type="AlphaFoldDB" id="A0A1Y1I901"/>
<organism evidence="8 9">
    <name type="scientific">Klebsormidium nitens</name>
    <name type="common">Green alga</name>
    <name type="synonym">Ulothrix nitens</name>
    <dbReference type="NCBI Taxonomy" id="105231"/>
    <lineage>
        <taxon>Eukaryota</taxon>
        <taxon>Viridiplantae</taxon>
        <taxon>Streptophyta</taxon>
        <taxon>Klebsormidiophyceae</taxon>
        <taxon>Klebsormidiales</taxon>
        <taxon>Klebsormidiaceae</taxon>
        <taxon>Klebsormidium</taxon>
    </lineage>
</organism>
<reference evidence="8 9" key="1">
    <citation type="journal article" date="2014" name="Nat. Commun.">
        <title>Klebsormidium flaccidum genome reveals primary factors for plant terrestrial adaptation.</title>
        <authorList>
            <person name="Hori K."/>
            <person name="Maruyama F."/>
            <person name="Fujisawa T."/>
            <person name="Togashi T."/>
            <person name="Yamamoto N."/>
            <person name="Seo M."/>
            <person name="Sato S."/>
            <person name="Yamada T."/>
            <person name="Mori H."/>
            <person name="Tajima N."/>
            <person name="Moriyama T."/>
            <person name="Ikeuchi M."/>
            <person name="Watanabe M."/>
            <person name="Wada H."/>
            <person name="Kobayashi K."/>
            <person name="Saito M."/>
            <person name="Masuda T."/>
            <person name="Sasaki-Sekimoto Y."/>
            <person name="Mashiguchi K."/>
            <person name="Awai K."/>
            <person name="Shimojima M."/>
            <person name="Masuda S."/>
            <person name="Iwai M."/>
            <person name="Nobusawa T."/>
            <person name="Narise T."/>
            <person name="Kondo S."/>
            <person name="Saito H."/>
            <person name="Sato R."/>
            <person name="Murakawa M."/>
            <person name="Ihara Y."/>
            <person name="Oshima-Yamada Y."/>
            <person name="Ohtaka K."/>
            <person name="Satoh M."/>
            <person name="Sonobe K."/>
            <person name="Ishii M."/>
            <person name="Ohtani R."/>
            <person name="Kanamori-Sato M."/>
            <person name="Honoki R."/>
            <person name="Miyazaki D."/>
            <person name="Mochizuki H."/>
            <person name="Umetsu J."/>
            <person name="Higashi K."/>
            <person name="Shibata D."/>
            <person name="Kamiya Y."/>
            <person name="Sato N."/>
            <person name="Nakamura Y."/>
            <person name="Tabata S."/>
            <person name="Ida S."/>
            <person name="Kurokawa K."/>
            <person name="Ohta H."/>
        </authorList>
    </citation>
    <scope>NUCLEOTIDE SEQUENCE [LARGE SCALE GENOMIC DNA]</scope>
    <source>
        <strain evidence="8 9">NIES-2285</strain>
    </source>
</reference>
<evidence type="ECO:0000259" key="7">
    <source>
        <dbReference type="Pfam" id="PF12537"/>
    </source>
</evidence>
<name>A0A1Y1I901_KLENI</name>
<evidence type="ECO:0000256" key="5">
    <source>
        <dbReference type="SAM" id="Phobius"/>
    </source>
</evidence>
<evidence type="ECO:0000313" key="9">
    <source>
        <dbReference type="Proteomes" id="UP000054558"/>
    </source>
</evidence>
<dbReference type="STRING" id="105231.A0A1Y1I901"/>
<accession>A0A1Y1I901</accession>
<dbReference type="PANTHER" id="PTHR15948:SF0">
    <property type="entry name" value="GOLGI PH REGULATOR A-RELATED"/>
    <property type="match status" value="1"/>
</dbReference>
<protein>
    <submittedName>
        <fullName evidence="8">GPCR-type G protein</fullName>
    </submittedName>
</protein>
<dbReference type="OrthoDB" id="264392at2759"/>
<keyword evidence="2 5" id="KW-0812">Transmembrane</keyword>
<feature type="transmembrane region" description="Helical" evidence="5">
    <location>
        <begin position="40"/>
        <end position="66"/>
    </location>
</feature>
<dbReference type="InterPro" id="IPR022535">
    <property type="entry name" value="Golgi_pH-regulator_cons_dom"/>
</dbReference>
<dbReference type="GO" id="GO:0009737">
    <property type="term" value="P:response to abscisic acid"/>
    <property type="evidence" value="ECO:0000318"/>
    <property type="project" value="GO_Central"/>
</dbReference>
<proteinExistence type="predicted"/>
<dbReference type="EMBL" id="DF237275">
    <property type="protein sequence ID" value="GAQ87023.1"/>
    <property type="molecule type" value="Genomic_DNA"/>
</dbReference>
<feature type="transmembrane region" description="Helical" evidence="5">
    <location>
        <begin position="6"/>
        <end position="28"/>
    </location>
</feature>
<dbReference type="Proteomes" id="UP000054558">
    <property type="component" value="Unassembled WGS sequence"/>
</dbReference>
<dbReference type="InterPro" id="IPR015672">
    <property type="entry name" value="GPHR/GTG"/>
</dbReference>
<sequence length="473" mass="53750">MDIWTQAFEFLVISGSLGILFSIGWWFLNSKLYMDYEEKHIWVQILFASTFAFSTNLLQLVLFEILPVLGKGARWLNWKIDLVCLIATLVVVLPYYIFLRVLCTQGMKSERAAFAALLFLSTFLYAFWRMGVHFPFSDEKGQRGFFTMAQLVSRVGVIGVSLVAVLAGYGAVSLPYSYISVFLRQIEPEEIDALKQRLAQTLELTVAKKKKIVLARMEMQKMQGSREDAQGRSFLTRFVSTVVRTGQEDEKEEKIRGMEAEVRTLEELSSQLFVDLHELQQAKDAMAYSRTFRGHLRNLLGYGASVYCVYKMFKSGQSMFVEDVHTTDPVTNMMQIIFQFLHIKINAAVWGQHISLLFIGLLIGISMRSFLANVLKIFTKIAGGGPSGSTSILVLLLTEIMGMYFVSSILLIRRSLSEKYRSIITEVLEIGGDIQYNFYHRWFDAIFIVSALLSILLVTAQHTAQQASKHPID</sequence>
<keyword evidence="4 5" id="KW-0472">Membrane</keyword>
<keyword evidence="3 5" id="KW-1133">Transmembrane helix</keyword>